<reference evidence="8 9" key="1">
    <citation type="submission" date="2019-07" db="EMBL/GenBank/DDBJ databases">
        <title>Chromosome genome assembly for large yellow croaker.</title>
        <authorList>
            <person name="Xiao S."/>
        </authorList>
    </citation>
    <scope>NUCLEOTIDE SEQUENCE [LARGE SCALE GENOMIC DNA]</scope>
    <source>
        <strain evidence="8">JMULYC20181020</strain>
        <tissue evidence="8">Muscle</tissue>
    </source>
</reference>
<feature type="transmembrane region" description="Helical" evidence="7">
    <location>
        <begin position="48"/>
        <end position="71"/>
    </location>
</feature>
<dbReference type="PANTHER" id="PTHR19432:SF37">
    <property type="entry name" value="SOLUTE CARRIER FAMILY 45 MEMBER 3"/>
    <property type="match status" value="1"/>
</dbReference>
<evidence type="ECO:0000256" key="4">
    <source>
        <dbReference type="ARBA" id="ARBA00022989"/>
    </source>
</evidence>
<protein>
    <submittedName>
        <fullName evidence="8">Solute carrier family 45 member 3 Prostate cancer-associated protein 6 Prostein</fullName>
    </submittedName>
</protein>
<comment type="subcellular location">
    <subcellularLocation>
        <location evidence="1">Membrane</location>
        <topology evidence="1">Multi-pass membrane protein</topology>
    </subcellularLocation>
</comment>
<accession>A0A6G0J2K1</accession>
<feature type="transmembrane region" description="Helical" evidence="7">
    <location>
        <begin position="277"/>
        <end position="300"/>
    </location>
</feature>
<evidence type="ECO:0000313" key="8">
    <source>
        <dbReference type="EMBL" id="KAE8297999.1"/>
    </source>
</evidence>
<dbReference type="InterPro" id="IPR036259">
    <property type="entry name" value="MFS_trans_sf"/>
</dbReference>
<evidence type="ECO:0000256" key="1">
    <source>
        <dbReference type="ARBA" id="ARBA00004141"/>
    </source>
</evidence>
<keyword evidence="3 7" id="KW-0812">Transmembrane</keyword>
<gene>
    <name evidence="8" type="ORF">D5F01_LYC02485</name>
</gene>
<dbReference type="EMBL" id="REGW02000003">
    <property type="protein sequence ID" value="KAE8297999.1"/>
    <property type="molecule type" value="Genomic_DNA"/>
</dbReference>
<dbReference type="PANTHER" id="PTHR19432">
    <property type="entry name" value="SUGAR TRANSPORTER"/>
    <property type="match status" value="1"/>
</dbReference>
<keyword evidence="5 7" id="KW-0472">Membrane</keyword>
<proteinExistence type="inferred from homology"/>
<dbReference type="Pfam" id="PF07690">
    <property type="entry name" value="MFS_1"/>
    <property type="match status" value="1"/>
</dbReference>
<feature type="transmembrane region" description="Helical" evidence="7">
    <location>
        <begin position="360"/>
        <end position="379"/>
    </location>
</feature>
<evidence type="ECO:0000313" key="9">
    <source>
        <dbReference type="Proteomes" id="UP000424527"/>
    </source>
</evidence>
<dbReference type="Gene3D" id="1.20.1250.20">
    <property type="entry name" value="MFS general substrate transporter like domains"/>
    <property type="match status" value="1"/>
</dbReference>
<evidence type="ECO:0000256" key="6">
    <source>
        <dbReference type="ARBA" id="ARBA00038193"/>
    </source>
</evidence>
<dbReference type="Proteomes" id="UP000424527">
    <property type="component" value="Unassembled WGS sequence"/>
</dbReference>
<dbReference type="FunFam" id="1.20.1250.20:FF:000193">
    <property type="entry name" value="Solute carrier family 45 member 3"/>
    <property type="match status" value="1"/>
</dbReference>
<dbReference type="AlphaFoldDB" id="A0A6G0J2K1"/>
<feature type="transmembrane region" description="Helical" evidence="7">
    <location>
        <begin position="195"/>
        <end position="215"/>
    </location>
</feature>
<feature type="transmembrane region" description="Helical" evidence="7">
    <location>
        <begin position="83"/>
        <end position="103"/>
    </location>
</feature>
<keyword evidence="2" id="KW-0813">Transport</keyword>
<sequence>MQAEKSSPGLVWRLLMVNTLSCGLEACMAAGTVYIPPLLLQAGMEERYMTMVLAVGPVLGLIFIPMIGSASDSRQGRFGRRRPFIWMLGLGVLLSLQVIPQAWRLAALMSPHHPHWLEAALQAGAVCLMDFCGQACLTLLLALLSDLFPMEEENRKAFSVNSLMISLGGCLGFFLPAVDWSQVPIATYLGGQEAFVYALLTSLFLSCVLTTAFIPEKTRTGGGERKTSPLKSVNSRCFPHLFLPRPQCFLVTLSRCASACMSVLPRAYRACKRVPAVIWRLFVAETCSWMALTSIMLFFADFIGEGLYQGVPSAEPHSQERKHYDEGVRVASLGLFLQCVVSVLCSVLMDFWVALLGARVVYISGIALLVLATIVMSVSESVITVTVMVAVTGYSLCVLQVLPYTLLCLYHSNRQAFFTSSKSRPPQLSESDKPLLTCGPATPHAQDTGRLNLSRTDPSVGSPHVSLFEGGGNRVDTDCAPVSQRGMCFDMAILDSAYLLSQVLPAMCLGSIVQLANSVRAYMASACCFSLLAFLCSTKECQHGPVARTGCETATTITRRRQKENTRTEEAIDGATFLHRTTHGFCDHTSG</sequence>
<evidence type="ECO:0000256" key="5">
    <source>
        <dbReference type="ARBA" id="ARBA00023136"/>
    </source>
</evidence>
<evidence type="ECO:0000256" key="3">
    <source>
        <dbReference type="ARBA" id="ARBA00022692"/>
    </source>
</evidence>
<feature type="transmembrane region" description="Helical" evidence="7">
    <location>
        <begin position="12"/>
        <end position="36"/>
    </location>
</feature>
<feature type="transmembrane region" description="Helical" evidence="7">
    <location>
        <begin position="123"/>
        <end position="145"/>
    </location>
</feature>
<comment type="similarity">
    <text evidence="6">Belongs to the glycoside-pentoside-hexuronide (GPH) cation symporter transporter (TC 2.A.2) family.</text>
</comment>
<feature type="transmembrane region" description="Helical" evidence="7">
    <location>
        <begin position="385"/>
        <end position="410"/>
    </location>
</feature>
<keyword evidence="4 7" id="KW-1133">Transmembrane helix</keyword>
<evidence type="ECO:0000256" key="2">
    <source>
        <dbReference type="ARBA" id="ARBA00022448"/>
    </source>
</evidence>
<keyword evidence="9" id="KW-1185">Reference proteome</keyword>
<dbReference type="InterPro" id="IPR011701">
    <property type="entry name" value="MFS"/>
</dbReference>
<evidence type="ECO:0000256" key="7">
    <source>
        <dbReference type="SAM" id="Phobius"/>
    </source>
</evidence>
<dbReference type="SUPFAM" id="SSF103473">
    <property type="entry name" value="MFS general substrate transporter"/>
    <property type="match status" value="2"/>
</dbReference>
<name>A0A6G0J2K1_LARCR</name>
<dbReference type="GO" id="GO:0008506">
    <property type="term" value="F:sucrose:proton symporter activity"/>
    <property type="evidence" value="ECO:0007669"/>
    <property type="project" value="TreeGrafter"/>
</dbReference>
<organism evidence="8 9">
    <name type="scientific">Larimichthys crocea</name>
    <name type="common">Large yellow croaker</name>
    <name type="synonym">Pseudosciaena crocea</name>
    <dbReference type="NCBI Taxonomy" id="215358"/>
    <lineage>
        <taxon>Eukaryota</taxon>
        <taxon>Metazoa</taxon>
        <taxon>Chordata</taxon>
        <taxon>Craniata</taxon>
        <taxon>Vertebrata</taxon>
        <taxon>Euteleostomi</taxon>
        <taxon>Actinopterygii</taxon>
        <taxon>Neopterygii</taxon>
        <taxon>Teleostei</taxon>
        <taxon>Neoteleostei</taxon>
        <taxon>Acanthomorphata</taxon>
        <taxon>Eupercaria</taxon>
        <taxon>Sciaenidae</taxon>
        <taxon>Larimichthys</taxon>
    </lineage>
</organism>
<dbReference type="GO" id="GO:0016020">
    <property type="term" value="C:membrane"/>
    <property type="evidence" value="ECO:0007669"/>
    <property type="project" value="UniProtKB-SubCell"/>
</dbReference>
<feature type="transmembrane region" description="Helical" evidence="7">
    <location>
        <begin position="330"/>
        <end position="353"/>
    </location>
</feature>
<feature type="transmembrane region" description="Helical" evidence="7">
    <location>
        <begin position="157"/>
        <end position="175"/>
    </location>
</feature>
<comment type="caution">
    <text evidence="8">The sequence shown here is derived from an EMBL/GenBank/DDBJ whole genome shotgun (WGS) entry which is preliminary data.</text>
</comment>